<accession>A0A498MTD5</accession>
<comment type="caution">
    <text evidence="2">The sequence shown here is derived from an EMBL/GenBank/DDBJ whole genome shotgun (WGS) entry which is preliminary data.</text>
</comment>
<keyword evidence="1" id="KW-0812">Transmembrane</keyword>
<name>A0A498MTD5_LABRO</name>
<sequence>MPSESDVLGLVDSLLVPHLRPKQHTAQTPIDPVSYVNASYEKTADNACALKFGFEINNPSMAEKLKLRDGNYTFIENSIQRKLNQILCDSDTSVEFYKVNFVNNSMEVIAIVDYVFLQQDIKSPSVFIQELLKLMNKTITITTPAARGTSFYPTSTQTSDTGKTSLPLMNRTGSALVASKLLFRSSSPVPSETQVLNVINTLLKSRKSQLNKSVQVLNVTYNNITATSYAVIFTLNLINISIPEDPELKNNTYQLLQNVINNVLNTLLNEPGSKDFEAVSSTFTCTDNHIEGSMEYIFNNKDQPTILLKELNLQNSLITTTLATPGISKTTKETTALIGRVIFEIRLNFIPRGPMPSESDVLELVDSLLAPHLRPKQHTAQTPIDPVSYVNASYEKTAGNSCALKFGFEINNPSMAEKLELRDGNYTFIENSIKRKLNQILSDSDTSVEFNKANFVNNSMEVIAFVDYVVLQQDIKSPSVFIHELLKLMNKTITTTTPAKGGTTFISTVLNTTITNYSTSAALVEATSTQTSDIGKTSLPSMNRTGSALVASKLLFRSSSPVPSETQVLNVINSLLKSRESQLNKSVQVLNVTYNNITATSYAVIFTLNLININIPEDPELKNNTYQHLQNVINNMLNKLLNEPGSKDFEAKSSTFTCTGNHIEGSMEYIFNNKDQPTIFLKELNIQSSLITTTLATPGISKTTKETTTLIGRVIFEIRLNFIPRGPMPSESDVLELVDSLLAPHLRPKQHTAQTPIDPVSYVNASYEKTAENSCALKFGFEINNPSMAEKLELRDGNYTFIENSIKRKLNQILSDSDTSVEFNKANFVNNSMEVIAFVDYVVLQQDIKSPSVFIHELLKLMNKTITTTTPAKGGTTFISTVLNTTITNYSTSAALVEATSTQTSDIGKTSLPSMNRTGSALVSSKLLFRSSSPVPSETQVLNVINSLLKSRKSQLNKSVQVLNVTYNNITATSYAVIFTLNLININIPEDPELKNNTYQHLQNVISNMLNKLLNETGSKDFEAVSSTFTCTENHIEGSMEYIFNKDQPTIFLKELNIQSSLITTTLATPGISKTTKDTTTLIGRVIFDIRLNFMTRGPIPSESDVLELVNSLLVPHLRPKQDTAQMPIDPVSYVNASYEKTADNACALKFGFEINNPSMAEKLELRDGNYTFIENSIKRKLNQILSDSDISVEFDKANFVNNSMEVIAFVDYVFLQQDIKSPSVFIQKLLKLMNEISDMSYDLNFEFEISNVTIPDRSELRGSTYKLIQDTINKLLNDILSDSTATPIVFKDANFTINSTTIQAKVQYIFSESDIQKPSTFLQALIVVNSVFALWLLFSIEKTVVEKTVVQKTVIQFPSEALVLSAVNTLRNSRESQLNESVKVVNVTYEKISETSYAVVFTFNLVNISMPEDPELRDNTYQQVQNIINNALNTLLNEPGQTVLEPKSSNFTSTSSQIDGRMDYTFQDGDAIQPVSFLNELRLSTTTTVFPETTTGFSVTTPNLIYGSVVVTSKLVFNSSSPVPSEALVLSAVNTLRNSRESQLNETVKVVNVTYEKISETSYAVVFTFNLVNISMPEDPELRDNIYQQVQNIINNALNTLLNEPGQPVLEPKSSNFTSTSSQIDGRMDYTFQDGDAIQPVSFLNELRLSTTTTVFPETTTGFSVTTPNLISGSVVVTSKLVFNSSSPVPSEALVLSAVNTLRNSRESQLNETVKVVNVTYEKISETSYAVGFTFNLVNISMPEDPELRDNTYQQVQNIINNALNTLLNEPGQPVLEPKSSTFTSTSSQIDGRMDYTFQDGDAIQPVSFLNELHLSTTTTVFPETTTGFSVTTPNLISGSAVVTSKLVFSSSSPVPSEALVLSAVNTLRNSRESQLNETVKVVNVTYEKISETSYAVVFTFNLVNISMPEDPELRDNTYQQVQNIINNALNTLLNEPGQPVLEPKSSTFTSGSVVVTSKLVFNSSSPVPSEALVLSAVNTLRNSRESKLNETVKVVNVTYEKISETSYAVVFTFNLVNISMPEDPELRDNTYQQVQNIINNALNTLLNEPGQPVLEPKSSTFTSTSSQIDGRMDYTFQDGDAIQPVSFLNALRLSTTTTVFPETTTGFSVTTPNLISGSVVVTSKLVFNSSSPVPSEALVLSAVNTLRNSRESQLNETVKVVNVTYEKISETSYAVVFTFNLVNISMPEDPELRDNTYQQVQNIINNALNTLLNEPGQPVLEPKSSTFTSTSSQIDGRMDYTFQDGDAIQPVSFLNELRLSTTTTVFPETTTGFSVTTPNLISGSVVVTSKLVFNSSSPVPSEALVLSAVNTLRNSRESKLNETVKVVNVTYEKISETSYAVVFTFNLVNISMPEDPELRDNTYQQVQNIINNALNTLLNEPGQPVLEPKSSNFTSTSSQIDGRMDYTFQDGDAIQPVSFLNELRLSTTTTVFPETTTGFSVTTPNLISGSVVVTSKLVFNSSSPVPSEALVLSAVNTLRNSRESQLNETVKVVNVTYEKISETSYAVVFTFNLVNISMPEDPELRDNTYQQVQNIINNALNTLLNEPGQPVLEPKSSTFTSTSSQIDGRMDYTFQDGDAIQPVSFLNELRLSTTTTVFPETTTGFSVTTPNLISGSVVVTSKLVFNSSSPVPSEALVLSAVSTLRNSRESQLNETVKVVNVTYEKISETSYAVVFTFNLVNISMPEDPELRDNTYQQVQNIINNALNTLLNEPGQPVLEPKSSTFTSTSSQIDGRMDYTFQDGDAIQPVSFLNELRLSTTTTVFPETTTGFSVTTPNLISGSVVVTSKLVFNSSSPVPSEALVLSAVNTLRNSRESQLNETVKVVNVTYEKISETSYAVVFTFNLVNISMPEDPELRDNTYQQVQNIINNALNTLLNEPGQPVLEPKSSTFTSTSSQIDGRMDYTFQDGDAIQPVSFLNELRLSTTTTVFPETTTGFSVTTPNLISGSAVVTSKLVFNSSSPVPSEALVLSAVSTLRNSRESQLNETVKVVNVTYEKISETSYAVIFTFNLVNISMPEDPELRDNTYQQVQNIINNALNTLLNEPGQPVLEPKSSTFTSTSSQIDGRMDYTFQDGDAIQPVSFLNELRLSTTTTVFPETTTGFSVTTPNLISGSVVVTSKLVFNSSSPVPSEALVLSAVSTLRNSRESQLNETVKVVNVTYEKISETSYAVVFTFNLVNISMPEDPELRDNTYQQVQNIINNALNTLLNEPGQPVLEPKSSTFTSTSSQIDGRMDYTFQDGDAIQPVSFLNELRLSTTTTVFPETTTGFSVTTPNLVSGSAVVISKLVFNSSSPLPSEALVLSAVSTLRNSRESQLNETVKVVNVTYEKISETSYAVVFTFNLVNISMPEDPELRGKDYQQVQDTINNALNTLLNEPGSPTLQQKTSNFTSTSKQIDGRMDYIFQDGDAIQPVSFLNQLRVQTTTAVFPVTTTGFPVTTSNLISGSAVVISKLVFNSSSPVPSEALVLSAVNTLRNSRESQLNETVKVVNVTYEKISETSYAVVFTFNVINISMPEDPKHRDKTYQQVQDTINNALNTLLNEPSSSALQFKPFGFKSTLNQIEGSMEYNFQEAGVIKPVSYLQMLSSLTALTTTSTLATSTASPPKLLGKAQIKIRLVFNTVGPVPSESYIVKLAQSLFDSRYKAKEATLQTRDTRFVNITYTKINETSYALTFGFEISNVSMSEQFELRNETYTVIKEKISTLLVDILADPSTEFDLKDIKFENNSTEIVASVQYVFSEGDLKTNSLFIKEILQAKEVSTTSPPKVLGKVIIYITLVFRTQGTIPSESNVLQVANSLLNGMKLRITRDLTTRDLTELVNFVNVTYLKIDDKAFSLNFGFQISNVSMSEKLEFRNETYTVIEDYMNSFLSRILNKTTTTSFNFKNINFTGNSTVIEANVQYVFTDSDIGSFSLVFTLLGLGATTAPTTFYPTVLNTTISNNGTNAAWVVAIIVPVAIVIGLVPCWILLCQSEDVGTEDGRIIAYIFRNNCTCNDNILNYRTHYNFRKYNNRDHNYGFINHTYDNK</sequence>
<dbReference type="EMBL" id="QBIY01012653">
    <property type="protein sequence ID" value="RXN20065.1"/>
    <property type="molecule type" value="Genomic_DNA"/>
</dbReference>
<dbReference type="Proteomes" id="UP000290572">
    <property type="component" value="Unassembled WGS sequence"/>
</dbReference>
<organism evidence="2 3">
    <name type="scientific">Labeo rohita</name>
    <name type="common">Indian major carp</name>
    <name type="synonym">Cyprinus rohita</name>
    <dbReference type="NCBI Taxonomy" id="84645"/>
    <lineage>
        <taxon>Eukaryota</taxon>
        <taxon>Metazoa</taxon>
        <taxon>Chordata</taxon>
        <taxon>Craniata</taxon>
        <taxon>Vertebrata</taxon>
        <taxon>Euteleostomi</taxon>
        <taxon>Actinopterygii</taxon>
        <taxon>Neopterygii</taxon>
        <taxon>Teleostei</taxon>
        <taxon>Ostariophysi</taxon>
        <taxon>Cypriniformes</taxon>
        <taxon>Cyprinidae</taxon>
        <taxon>Labeoninae</taxon>
        <taxon>Labeonini</taxon>
        <taxon>Labeo</taxon>
    </lineage>
</organism>
<evidence type="ECO:0000313" key="3">
    <source>
        <dbReference type="Proteomes" id="UP000290572"/>
    </source>
</evidence>
<gene>
    <name evidence="2" type="ORF">ROHU_025367</name>
</gene>
<reference evidence="2 3" key="1">
    <citation type="submission" date="2018-03" db="EMBL/GenBank/DDBJ databases">
        <title>Draft genome sequence of Rohu Carp (Labeo rohita).</title>
        <authorList>
            <person name="Das P."/>
            <person name="Kushwaha B."/>
            <person name="Joshi C.G."/>
            <person name="Kumar D."/>
            <person name="Nagpure N.S."/>
            <person name="Sahoo L."/>
            <person name="Das S.P."/>
            <person name="Bit A."/>
            <person name="Patnaik S."/>
            <person name="Meher P.K."/>
            <person name="Jayasankar P."/>
            <person name="Koringa P.G."/>
            <person name="Patel N.V."/>
            <person name="Hinsu A.T."/>
            <person name="Kumar R."/>
            <person name="Pandey M."/>
            <person name="Agarwal S."/>
            <person name="Srivastava S."/>
            <person name="Singh M."/>
            <person name="Iquebal M.A."/>
            <person name="Jaiswal S."/>
            <person name="Angadi U.B."/>
            <person name="Kumar N."/>
            <person name="Raza M."/>
            <person name="Shah T.M."/>
            <person name="Rai A."/>
            <person name="Jena J.K."/>
        </authorList>
    </citation>
    <scope>NUCLEOTIDE SEQUENCE [LARGE SCALE GENOMIC DNA]</scope>
    <source>
        <strain evidence="2">DASCIFA01</strain>
        <tissue evidence="2">Testis</tissue>
    </source>
</reference>
<keyword evidence="1" id="KW-1133">Transmembrane helix</keyword>
<evidence type="ECO:0000313" key="2">
    <source>
        <dbReference type="EMBL" id="RXN20065.1"/>
    </source>
</evidence>
<feature type="transmembrane region" description="Helical" evidence="1">
    <location>
        <begin position="3947"/>
        <end position="3970"/>
    </location>
</feature>
<protein>
    <submittedName>
        <fullName evidence="2">Putative threonine-rich GPI-anchored glyco</fullName>
    </submittedName>
</protein>
<keyword evidence="3" id="KW-1185">Reference proteome</keyword>
<dbReference type="STRING" id="84645.A0A498MTD5"/>
<evidence type="ECO:0000256" key="1">
    <source>
        <dbReference type="SAM" id="Phobius"/>
    </source>
</evidence>
<keyword evidence="1" id="KW-0472">Membrane</keyword>
<proteinExistence type="predicted"/>